<proteinExistence type="predicted"/>
<keyword evidence="1" id="KW-1133">Transmembrane helix</keyword>
<comment type="caution">
    <text evidence="2">The sequence shown here is derived from an EMBL/GenBank/DDBJ whole genome shotgun (WGS) entry which is preliminary data.</text>
</comment>
<dbReference type="RefSeq" id="WP_346117367.1">
    <property type="nucleotide sequence ID" value="NZ_BAAAXC010000005.1"/>
</dbReference>
<dbReference type="Proteomes" id="UP001589646">
    <property type="component" value="Unassembled WGS sequence"/>
</dbReference>
<keyword evidence="1" id="KW-0812">Transmembrane</keyword>
<organism evidence="2 3">
    <name type="scientific">Nonomuraea roseola</name>
    <dbReference type="NCBI Taxonomy" id="46179"/>
    <lineage>
        <taxon>Bacteria</taxon>
        <taxon>Bacillati</taxon>
        <taxon>Actinomycetota</taxon>
        <taxon>Actinomycetes</taxon>
        <taxon>Streptosporangiales</taxon>
        <taxon>Streptosporangiaceae</taxon>
        <taxon>Nonomuraea</taxon>
    </lineage>
</organism>
<evidence type="ECO:0000256" key="1">
    <source>
        <dbReference type="SAM" id="Phobius"/>
    </source>
</evidence>
<reference evidence="2 3" key="1">
    <citation type="submission" date="2024-09" db="EMBL/GenBank/DDBJ databases">
        <authorList>
            <person name="Sun Q."/>
            <person name="Mori K."/>
        </authorList>
    </citation>
    <scope>NUCLEOTIDE SEQUENCE [LARGE SCALE GENOMIC DNA]</scope>
    <source>
        <strain evidence="2 3">JCM 3323</strain>
    </source>
</reference>
<feature type="transmembrane region" description="Helical" evidence="1">
    <location>
        <begin position="21"/>
        <end position="39"/>
    </location>
</feature>
<keyword evidence="1" id="KW-0472">Membrane</keyword>
<keyword evidence="3" id="KW-1185">Reference proteome</keyword>
<evidence type="ECO:0000313" key="3">
    <source>
        <dbReference type="Proteomes" id="UP001589646"/>
    </source>
</evidence>
<gene>
    <name evidence="2" type="ORF">ACFFRN_38215</name>
</gene>
<sequence>MFNDFSLVSISVPLTGDQARWLARLGCLLVVVVVLVLASRPGTGCPCLIDVQL</sequence>
<evidence type="ECO:0000313" key="2">
    <source>
        <dbReference type="EMBL" id="MFB9532477.1"/>
    </source>
</evidence>
<dbReference type="EMBL" id="JBHMCE010000014">
    <property type="protein sequence ID" value="MFB9532477.1"/>
    <property type="molecule type" value="Genomic_DNA"/>
</dbReference>
<protein>
    <submittedName>
        <fullName evidence="2">Uncharacterized protein</fullName>
    </submittedName>
</protein>
<accession>A0ABV5QAI5</accession>
<name>A0ABV5QAI5_9ACTN</name>